<evidence type="ECO:0000256" key="1">
    <source>
        <dbReference type="ARBA" id="ARBA00004123"/>
    </source>
</evidence>
<dbReference type="CDD" id="cd00067">
    <property type="entry name" value="GAL4"/>
    <property type="match status" value="1"/>
</dbReference>
<evidence type="ECO:0000256" key="4">
    <source>
        <dbReference type="ARBA" id="ARBA00023015"/>
    </source>
</evidence>
<organism evidence="10 11">
    <name type="scientific">Cytospora schulzeri</name>
    <dbReference type="NCBI Taxonomy" id="448051"/>
    <lineage>
        <taxon>Eukaryota</taxon>
        <taxon>Fungi</taxon>
        <taxon>Dikarya</taxon>
        <taxon>Ascomycota</taxon>
        <taxon>Pezizomycotina</taxon>
        <taxon>Sordariomycetes</taxon>
        <taxon>Sordariomycetidae</taxon>
        <taxon>Diaporthales</taxon>
        <taxon>Cytosporaceae</taxon>
        <taxon>Cytospora</taxon>
    </lineage>
</organism>
<dbReference type="GO" id="GO:0043565">
    <property type="term" value="F:sequence-specific DNA binding"/>
    <property type="evidence" value="ECO:0007669"/>
    <property type="project" value="TreeGrafter"/>
</dbReference>
<evidence type="ECO:0000259" key="9">
    <source>
        <dbReference type="PROSITE" id="PS50048"/>
    </source>
</evidence>
<feature type="compositionally biased region" description="Polar residues" evidence="8">
    <location>
        <begin position="882"/>
        <end position="891"/>
    </location>
</feature>
<dbReference type="PANTHER" id="PTHR47540">
    <property type="entry name" value="THIAMINE REPRESSIBLE GENES REGULATORY PROTEIN THI5"/>
    <property type="match status" value="1"/>
</dbReference>
<dbReference type="GO" id="GO:0000981">
    <property type="term" value="F:DNA-binding transcription factor activity, RNA polymerase II-specific"/>
    <property type="evidence" value="ECO:0007669"/>
    <property type="project" value="InterPro"/>
</dbReference>
<name>A0A423X8M2_9PEZI</name>
<dbReference type="Pfam" id="PF04082">
    <property type="entry name" value="Fungal_trans"/>
    <property type="match status" value="1"/>
</dbReference>
<feature type="region of interest" description="Disordered" evidence="8">
    <location>
        <begin position="945"/>
        <end position="975"/>
    </location>
</feature>
<evidence type="ECO:0000256" key="2">
    <source>
        <dbReference type="ARBA" id="ARBA00022723"/>
    </source>
</evidence>
<dbReference type="SUPFAM" id="SSF57701">
    <property type="entry name" value="Zn2/Cys6 DNA-binding domain"/>
    <property type="match status" value="1"/>
</dbReference>
<accession>A0A423X8M2</accession>
<feature type="compositionally biased region" description="Basic residues" evidence="8">
    <location>
        <begin position="966"/>
        <end position="975"/>
    </location>
</feature>
<dbReference type="InterPro" id="IPR007219">
    <property type="entry name" value="XnlR_reg_dom"/>
</dbReference>
<keyword evidence="4" id="KW-0805">Transcription regulation</keyword>
<dbReference type="SMART" id="SM00906">
    <property type="entry name" value="Fungal_trans"/>
    <property type="match status" value="1"/>
</dbReference>
<dbReference type="STRING" id="356882.A0A423X8M2"/>
<dbReference type="InterPro" id="IPR051711">
    <property type="entry name" value="Stress_Response_Reg"/>
</dbReference>
<feature type="compositionally biased region" description="Low complexity" evidence="8">
    <location>
        <begin position="956"/>
        <end position="965"/>
    </location>
</feature>
<evidence type="ECO:0000256" key="6">
    <source>
        <dbReference type="ARBA" id="ARBA00023163"/>
    </source>
</evidence>
<proteinExistence type="predicted"/>
<keyword evidence="7" id="KW-0539">Nucleus</keyword>
<evidence type="ECO:0000256" key="5">
    <source>
        <dbReference type="ARBA" id="ARBA00023125"/>
    </source>
</evidence>
<dbReference type="Gene3D" id="4.10.240.10">
    <property type="entry name" value="Zn(2)-C6 fungal-type DNA-binding domain"/>
    <property type="match status" value="1"/>
</dbReference>
<dbReference type="GO" id="GO:0006351">
    <property type="term" value="P:DNA-templated transcription"/>
    <property type="evidence" value="ECO:0007669"/>
    <property type="project" value="InterPro"/>
</dbReference>
<dbReference type="InterPro" id="IPR001138">
    <property type="entry name" value="Zn2Cys6_DnaBD"/>
</dbReference>
<comment type="subcellular location">
    <subcellularLocation>
        <location evidence="1">Nucleus</location>
    </subcellularLocation>
</comment>
<evidence type="ECO:0000256" key="7">
    <source>
        <dbReference type="ARBA" id="ARBA00023242"/>
    </source>
</evidence>
<feature type="region of interest" description="Disordered" evidence="8">
    <location>
        <begin position="1"/>
        <end position="84"/>
    </location>
</feature>
<keyword evidence="5" id="KW-0238">DNA-binding</keyword>
<keyword evidence="11" id="KW-1185">Reference proteome</keyword>
<gene>
    <name evidence="10" type="ORF">VMCG_00241</name>
</gene>
<feature type="compositionally biased region" description="Polar residues" evidence="8">
    <location>
        <begin position="945"/>
        <end position="955"/>
    </location>
</feature>
<feature type="compositionally biased region" description="Polar residues" evidence="8">
    <location>
        <begin position="837"/>
        <end position="847"/>
    </location>
</feature>
<feature type="compositionally biased region" description="Low complexity" evidence="8">
    <location>
        <begin position="38"/>
        <end position="53"/>
    </location>
</feature>
<keyword evidence="6" id="KW-0804">Transcription</keyword>
<dbReference type="EMBL" id="LKEA01000001">
    <property type="protein sequence ID" value="ROW12388.1"/>
    <property type="molecule type" value="Genomic_DNA"/>
</dbReference>
<dbReference type="PANTHER" id="PTHR47540:SF1">
    <property type="entry name" value="ACTIVATOR OF STRESS GENES 1-RELATED"/>
    <property type="match status" value="1"/>
</dbReference>
<keyword evidence="3" id="KW-0862">Zinc</keyword>
<feature type="compositionally biased region" description="Polar residues" evidence="8">
    <location>
        <begin position="763"/>
        <end position="772"/>
    </location>
</feature>
<sequence length="1003" mass="112644">MAKAKSVSDTFPPKANSETQERDFGTISVSTESEMIDPELSTEPGSGEGSPSSDHQEDQQSPDDCTGPGSVKTEHADENDTDFNQTVQMPVQKRRRVTRACDECRRKKIKCDGKQPCTHCSVYSYGEASPYVDMECTYDKPSNRRRNPAPQYIEALENKLARAESLLRKFVPDVDLSDPDLDPSVQQEFKNRERQRLHATRLRQEEAKKTEEKEAQITSMIETIGQLDLTEGGGWDFRGTSSGAVFLRRMKDHFRGLLGYDYTTTFLPRPSQIPGLLKLDSPQSTSASSPSDSRFSNVYALPPKEKARQLSYCALNCATALLRIVHIPTYFDRFEKLYDKPAESFNAEDNRFLGLLYAVIAVGCMYNIAEEDLDNQVNYKEATEEGMKYYTSARILLQDITECRDLISLHSLLFLILFLQATSNLSVCYAFLGIATRIALRMGLHRHLPNANFTPLVSELRRRTFYFIRQLDIYCSAVLGFPILLHDEDIDQELPTEVDDEFITAYGILTPPSDTPGSFFQAFNAHYKLMWILMKVIKYIYPLKSIEDAATNPNGSSHPTYMIDYQRIKEIEGDLQEWHEQLPQRWRPSSEGPIEVIRVRTLLRFAYAHVQMMLYRPFLHYISPRLSAGKVVDDRYYACAAAGISVSRNVIHIAMEIKNQVQVIGPYWSMLYSEFFAILTLVFYTLENPDKQGSAEIYADANAAREMIAKMAPRSLAADRITVSLSSLWENLPESLTNGKNRAFPTRKRSAPGPKPGPLPLSTHKSTMSSSKAPGVKPRRSISQQSSLDKTQRSSPIGFTTDFTELHLLDVSSTGEQSDTSGTPSSGHPSNPYLRHSGTNSQTTAESPSHLYKLDAMMFPSGDPFAYPTQPLMDYRGGAGTASLSEAQPSSHMPAVTGGPPQTDSRNFYMPSMYGDIEGHLMGPLPPYLMQPTSAGQNGLDLSAQMYQSPSSSGLQQQQQQQQQQHHGHQHAHHRVGREMDDMMTDVGFNRSWDIFGGNFKPL</sequence>
<feature type="region of interest" description="Disordered" evidence="8">
    <location>
        <begin position="877"/>
        <end position="903"/>
    </location>
</feature>
<dbReference type="Proteomes" id="UP000283895">
    <property type="component" value="Unassembled WGS sequence"/>
</dbReference>
<feature type="region of interest" description="Disordered" evidence="8">
    <location>
        <begin position="736"/>
        <end position="798"/>
    </location>
</feature>
<evidence type="ECO:0000313" key="10">
    <source>
        <dbReference type="EMBL" id="ROW12388.1"/>
    </source>
</evidence>
<feature type="domain" description="Zn(2)-C6 fungal-type" evidence="9">
    <location>
        <begin position="100"/>
        <end position="138"/>
    </location>
</feature>
<dbReference type="GO" id="GO:0005634">
    <property type="term" value="C:nucleus"/>
    <property type="evidence" value="ECO:0007669"/>
    <property type="project" value="UniProtKB-SubCell"/>
</dbReference>
<dbReference type="AlphaFoldDB" id="A0A423X8M2"/>
<dbReference type="InterPro" id="IPR036864">
    <property type="entry name" value="Zn2-C6_fun-type_DNA-bd_sf"/>
</dbReference>
<dbReference type="CDD" id="cd12148">
    <property type="entry name" value="fungal_TF_MHR"/>
    <property type="match status" value="1"/>
</dbReference>
<reference evidence="10 11" key="1">
    <citation type="submission" date="2015-09" db="EMBL/GenBank/DDBJ databases">
        <title>Host preference determinants of Valsa canker pathogens revealed by comparative genomics.</title>
        <authorList>
            <person name="Yin Z."/>
            <person name="Huang L."/>
        </authorList>
    </citation>
    <scope>NUCLEOTIDE SEQUENCE [LARGE SCALE GENOMIC DNA]</scope>
    <source>
        <strain evidence="10 11">03-1</strain>
    </source>
</reference>
<feature type="region of interest" description="Disordered" evidence="8">
    <location>
        <begin position="812"/>
        <end position="847"/>
    </location>
</feature>
<evidence type="ECO:0000313" key="11">
    <source>
        <dbReference type="Proteomes" id="UP000283895"/>
    </source>
</evidence>
<feature type="compositionally biased region" description="Polar residues" evidence="8">
    <location>
        <begin position="781"/>
        <end position="798"/>
    </location>
</feature>
<dbReference type="GO" id="GO:0008270">
    <property type="term" value="F:zinc ion binding"/>
    <property type="evidence" value="ECO:0007669"/>
    <property type="project" value="InterPro"/>
</dbReference>
<dbReference type="Pfam" id="PF00172">
    <property type="entry name" value="Zn_clus"/>
    <property type="match status" value="1"/>
</dbReference>
<protein>
    <recommendedName>
        <fullName evidence="9">Zn(2)-C6 fungal-type domain-containing protein</fullName>
    </recommendedName>
</protein>
<dbReference type="SMART" id="SM00066">
    <property type="entry name" value="GAL4"/>
    <property type="match status" value="1"/>
</dbReference>
<evidence type="ECO:0000256" key="3">
    <source>
        <dbReference type="ARBA" id="ARBA00022833"/>
    </source>
</evidence>
<evidence type="ECO:0000256" key="8">
    <source>
        <dbReference type="SAM" id="MobiDB-lite"/>
    </source>
</evidence>
<dbReference type="GO" id="GO:0045944">
    <property type="term" value="P:positive regulation of transcription by RNA polymerase II"/>
    <property type="evidence" value="ECO:0007669"/>
    <property type="project" value="TreeGrafter"/>
</dbReference>
<feature type="compositionally biased region" description="Polar residues" evidence="8">
    <location>
        <begin position="812"/>
        <end position="829"/>
    </location>
</feature>
<dbReference type="PROSITE" id="PS50048">
    <property type="entry name" value="ZN2_CY6_FUNGAL_2"/>
    <property type="match status" value="1"/>
</dbReference>
<comment type="caution">
    <text evidence="10">The sequence shown here is derived from an EMBL/GenBank/DDBJ whole genome shotgun (WGS) entry which is preliminary data.</text>
</comment>
<keyword evidence="2" id="KW-0479">Metal-binding</keyword>
<dbReference type="OrthoDB" id="422427at2759"/>